<evidence type="ECO:0000313" key="4">
    <source>
        <dbReference type="EMBL" id="TRB72104.1"/>
    </source>
</evidence>
<comment type="caution">
    <text evidence="4">The sequence shown here is derived from an EMBL/GenBank/DDBJ whole genome shotgun (WGS) entry which is preliminary data.</text>
</comment>
<evidence type="ECO:0000256" key="2">
    <source>
        <dbReference type="SAM" id="SignalP"/>
    </source>
</evidence>
<feature type="signal peptide" evidence="2">
    <location>
        <begin position="1"/>
        <end position="21"/>
    </location>
</feature>
<gene>
    <name evidence="4" type="ORF">FEA53_12505</name>
    <name evidence="3" type="ORF">FEB89_12255</name>
</gene>
<feature type="chain" id="PRO_5044617261" evidence="2">
    <location>
        <begin position="22"/>
        <end position="127"/>
    </location>
</feature>
<evidence type="ECO:0000256" key="1">
    <source>
        <dbReference type="SAM" id="MobiDB-lite"/>
    </source>
</evidence>
<evidence type="ECO:0000313" key="5">
    <source>
        <dbReference type="Proteomes" id="UP000315164"/>
    </source>
</evidence>
<evidence type="ECO:0000313" key="6">
    <source>
        <dbReference type="Proteomes" id="UP000318394"/>
    </source>
</evidence>
<feature type="region of interest" description="Disordered" evidence="1">
    <location>
        <begin position="105"/>
        <end position="127"/>
    </location>
</feature>
<protein>
    <submittedName>
        <fullName evidence="4">Uncharacterized protein</fullName>
    </submittedName>
</protein>
<proteinExistence type="predicted"/>
<dbReference type="OrthoDB" id="5679190at2"/>
<dbReference type="AlphaFoldDB" id="A0A547EA50"/>
<name>A0A547EA50_MANHA</name>
<keyword evidence="2" id="KW-0732">Signal</keyword>
<keyword evidence="6" id="KW-1185">Reference proteome</keyword>
<organism evidence="4 5">
    <name type="scientific">Mannheimia haemolytica</name>
    <name type="common">Pasteurella haemolytica</name>
    <dbReference type="NCBI Taxonomy" id="75985"/>
    <lineage>
        <taxon>Bacteria</taxon>
        <taxon>Pseudomonadati</taxon>
        <taxon>Pseudomonadota</taxon>
        <taxon>Gammaproteobacteria</taxon>
        <taxon>Pasteurellales</taxon>
        <taxon>Pasteurellaceae</taxon>
        <taxon>Mannheimia</taxon>
    </lineage>
</organism>
<dbReference type="EMBL" id="VAJB01000041">
    <property type="protein sequence ID" value="TRB72104.1"/>
    <property type="molecule type" value="Genomic_DNA"/>
</dbReference>
<dbReference type="Proteomes" id="UP000315164">
    <property type="component" value="Unassembled WGS sequence"/>
</dbReference>
<reference evidence="5 6" key="1">
    <citation type="journal article" date="2019" name="Vet. Microbiol.">
        <title>Genetic characterization of susceptible and multi-drug resistant Mannheimia haemolytica isolated from high-risk stocker calves prior to and after antimicrobial metaphylaxis.</title>
        <authorList>
            <person name="Snyder E.R."/>
            <person name="Alvarez-Narvaez S."/>
            <person name="Credille B.C."/>
        </authorList>
    </citation>
    <scope>NUCLEOTIDE SEQUENCE [LARGE SCALE GENOMIC DNA]</scope>
    <source>
        <strain evidence="4 5">UGA-R5-128-1</strain>
        <strain evidence="3 6">UGA-R7-163-1</strain>
    </source>
</reference>
<sequence>MRYQMRYLALFLVVFPYVAHSLPSAQKVGNICHAENAQYNYGGLWELSLRGKLICNYWQFLGDDERKKIELQLDEYGEFPIWNTSEQISEQIIEDDEYPQYWEVEDWEDSDWDTESENEDTEATTEE</sequence>
<dbReference type="EMBL" id="VAJI01000039">
    <property type="protein sequence ID" value="TRB34877.1"/>
    <property type="molecule type" value="Genomic_DNA"/>
</dbReference>
<accession>A0A547EA50</accession>
<dbReference type="Proteomes" id="UP000318394">
    <property type="component" value="Unassembled WGS sequence"/>
</dbReference>
<evidence type="ECO:0000313" key="3">
    <source>
        <dbReference type="EMBL" id="TRB34877.1"/>
    </source>
</evidence>